<comment type="caution">
    <text evidence="16">The sequence shown here is derived from an EMBL/GenBank/DDBJ whole genome shotgun (WGS) entry which is preliminary data.</text>
</comment>
<name>A0A9P1FQG7_9DINO</name>
<feature type="short sequence motif" description="Q motif" evidence="10">
    <location>
        <begin position="229"/>
        <end position="257"/>
    </location>
</feature>
<dbReference type="InterPro" id="IPR011009">
    <property type="entry name" value="Kinase-like_dom_sf"/>
</dbReference>
<evidence type="ECO:0000256" key="10">
    <source>
        <dbReference type="PROSITE-ProRule" id="PRU00552"/>
    </source>
</evidence>
<dbReference type="Pfam" id="PF25430">
    <property type="entry name" value="DDX23"/>
    <property type="match status" value="1"/>
</dbReference>
<feature type="compositionally biased region" description="Basic and acidic residues" evidence="11">
    <location>
        <begin position="1"/>
        <end position="46"/>
    </location>
</feature>
<evidence type="ECO:0000313" key="16">
    <source>
        <dbReference type="EMBL" id="CAI3982732.1"/>
    </source>
</evidence>
<dbReference type="EMBL" id="CAMXCT020000741">
    <property type="protein sequence ID" value="CAL1136107.1"/>
    <property type="molecule type" value="Genomic_DNA"/>
</dbReference>
<dbReference type="InterPro" id="IPR014014">
    <property type="entry name" value="RNA_helicase_DEAD_Q_motif"/>
</dbReference>
<dbReference type="Proteomes" id="UP001152797">
    <property type="component" value="Unassembled WGS sequence"/>
</dbReference>
<dbReference type="InterPro" id="IPR000719">
    <property type="entry name" value="Prot_kinase_dom"/>
</dbReference>
<feature type="domain" description="Helicase C-terminal" evidence="14">
    <location>
        <begin position="831"/>
        <end position="961"/>
    </location>
</feature>
<dbReference type="PROSITE" id="PS51194">
    <property type="entry name" value="HELICASE_CTER"/>
    <property type="match status" value="1"/>
</dbReference>
<accession>A0A9P1FQG7</accession>
<dbReference type="PROSITE" id="PS51195">
    <property type="entry name" value="Q_MOTIF"/>
    <property type="match status" value="1"/>
</dbReference>
<evidence type="ECO:0000256" key="8">
    <source>
        <dbReference type="ARBA" id="ARBA00037954"/>
    </source>
</evidence>
<feature type="region of interest" description="Disordered" evidence="11">
    <location>
        <begin position="751"/>
        <end position="772"/>
    </location>
</feature>
<dbReference type="SUPFAM" id="SSF56112">
    <property type="entry name" value="Protein kinase-like (PK-like)"/>
    <property type="match status" value="1"/>
</dbReference>
<dbReference type="PANTHER" id="PTHR47958">
    <property type="entry name" value="ATP-DEPENDENT RNA HELICASE DBP3"/>
    <property type="match status" value="1"/>
</dbReference>
<keyword evidence="5 18" id="KW-0347">Helicase</keyword>
<dbReference type="PROSITE" id="PS00039">
    <property type="entry name" value="DEAD_ATP_HELICASE"/>
    <property type="match status" value="1"/>
</dbReference>
<evidence type="ECO:0000256" key="5">
    <source>
        <dbReference type="ARBA" id="ARBA00022806"/>
    </source>
</evidence>
<dbReference type="Gene3D" id="1.10.510.10">
    <property type="entry name" value="Transferase(Phosphotransferase) domain 1"/>
    <property type="match status" value="1"/>
</dbReference>
<dbReference type="GO" id="GO:0006397">
    <property type="term" value="P:mRNA processing"/>
    <property type="evidence" value="ECO:0007669"/>
    <property type="project" value="UniProtKB-KW"/>
</dbReference>
<dbReference type="EMBL" id="CAMXCT010000741">
    <property type="protein sequence ID" value="CAI3982732.1"/>
    <property type="molecule type" value="Genomic_DNA"/>
</dbReference>
<keyword evidence="7" id="KW-0508">mRNA splicing</keyword>
<dbReference type="PROSITE" id="PS50011">
    <property type="entry name" value="PROTEIN_KINASE_DOM"/>
    <property type="match status" value="1"/>
</dbReference>
<dbReference type="GO" id="GO:0003676">
    <property type="term" value="F:nucleic acid binding"/>
    <property type="evidence" value="ECO:0007669"/>
    <property type="project" value="InterPro"/>
</dbReference>
<evidence type="ECO:0000313" key="17">
    <source>
        <dbReference type="EMBL" id="CAL1136107.1"/>
    </source>
</evidence>
<evidence type="ECO:0000259" key="12">
    <source>
        <dbReference type="PROSITE" id="PS50011"/>
    </source>
</evidence>
<dbReference type="InterPro" id="IPR008271">
    <property type="entry name" value="Ser/Thr_kinase_AS"/>
</dbReference>
<dbReference type="CDD" id="cd18787">
    <property type="entry name" value="SF2_C_DEAD"/>
    <property type="match status" value="1"/>
</dbReference>
<comment type="similarity">
    <text evidence="8">Belongs to the DEAD box helicase family. DDX23/PRP28 subfamily.</text>
</comment>
<evidence type="ECO:0000256" key="3">
    <source>
        <dbReference type="ARBA" id="ARBA00022741"/>
    </source>
</evidence>
<evidence type="ECO:0000259" key="15">
    <source>
        <dbReference type="PROSITE" id="PS51195"/>
    </source>
</evidence>
<dbReference type="SMART" id="SM00490">
    <property type="entry name" value="HELICc"/>
    <property type="match status" value="1"/>
</dbReference>
<dbReference type="SMART" id="SM00220">
    <property type="entry name" value="S_TKc"/>
    <property type="match status" value="1"/>
</dbReference>
<dbReference type="PROSITE" id="PS00108">
    <property type="entry name" value="PROTEIN_KINASE_ST"/>
    <property type="match status" value="1"/>
</dbReference>
<dbReference type="InterPro" id="IPR000629">
    <property type="entry name" value="RNA-helicase_DEAD-box_CS"/>
</dbReference>
<dbReference type="InterPro" id="IPR011545">
    <property type="entry name" value="DEAD/DEAH_box_helicase_dom"/>
</dbReference>
<dbReference type="GO" id="GO:0003724">
    <property type="term" value="F:RNA helicase activity"/>
    <property type="evidence" value="ECO:0007669"/>
    <property type="project" value="UniProtKB-EC"/>
</dbReference>
<dbReference type="Pfam" id="PF00069">
    <property type="entry name" value="Pkinase"/>
    <property type="match status" value="1"/>
</dbReference>
<evidence type="ECO:0000259" key="14">
    <source>
        <dbReference type="PROSITE" id="PS51194"/>
    </source>
</evidence>
<evidence type="ECO:0000256" key="9">
    <source>
        <dbReference type="ARBA" id="ARBA00047984"/>
    </source>
</evidence>
<gene>
    <name evidence="16" type="ORF">C1SCF055_LOCUS10397</name>
</gene>
<dbReference type="SMART" id="SM00487">
    <property type="entry name" value="DEXDc"/>
    <property type="match status" value="1"/>
</dbReference>
<feature type="domain" description="Helicase ATP-binding" evidence="13">
    <location>
        <begin position="260"/>
        <end position="405"/>
    </location>
</feature>
<dbReference type="AlphaFoldDB" id="A0A9P1FQG7"/>
<dbReference type="EMBL" id="CAMXCT030000741">
    <property type="protein sequence ID" value="CAL4770044.1"/>
    <property type="molecule type" value="Genomic_DNA"/>
</dbReference>
<keyword evidence="6" id="KW-0067">ATP-binding</keyword>
<dbReference type="InterPro" id="IPR001650">
    <property type="entry name" value="Helicase_C-like"/>
</dbReference>
<evidence type="ECO:0000256" key="7">
    <source>
        <dbReference type="ARBA" id="ARBA00023187"/>
    </source>
</evidence>
<dbReference type="PROSITE" id="PS51192">
    <property type="entry name" value="HELICASE_ATP_BIND_1"/>
    <property type="match status" value="1"/>
</dbReference>
<evidence type="ECO:0000313" key="19">
    <source>
        <dbReference type="Proteomes" id="UP001152797"/>
    </source>
</evidence>
<evidence type="ECO:0000259" key="13">
    <source>
        <dbReference type="PROSITE" id="PS51192"/>
    </source>
</evidence>
<comment type="catalytic activity">
    <reaction evidence="9">
        <text>ATP + H2O = ADP + phosphate + H(+)</text>
        <dbReference type="Rhea" id="RHEA:13065"/>
        <dbReference type="ChEBI" id="CHEBI:15377"/>
        <dbReference type="ChEBI" id="CHEBI:15378"/>
        <dbReference type="ChEBI" id="CHEBI:30616"/>
        <dbReference type="ChEBI" id="CHEBI:43474"/>
        <dbReference type="ChEBI" id="CHEBI:456216"/>
        <dbReference type="EC" id="3.6.4.13"/>
    </reaction>
</comment>
<keyword evidence="4" id="KW-0378">Hydrolase</keyword>
<dbReference type="GO" id="GO:0005524">
    <property type="term" value="F:ATP binding"/>
    <property type="evidence" value="ECO:0007669"/>
    <property type="project" value="UniProtKB-KW"/>
</dbReference>
<feature type="domain" description="Protein kinase" evidence="12">
    <location>
        <begin position="490"/>
        <end position="764"/>
    </location>
</feature>
<reference evidence="17" key="2">
    <citation type="submission" date="2024-04" db="EMBL/GenBank/DDBJ databases">
        <authorList>
            <person name="Chen Y."/>
            <person name="Shah S."/>
            <person name="Dougan E. K."/>
            <person name="Thang M."/>
            <person name="Chan C."/>
        </authorList>
    </citation>
    <scope>NUCLEOTIDE SEQUENCE [LARGE SCALE GENOMIC DNA]</scope>
</reference>
<feature type="domain" description="DEAD-box RNA helicase Q" evidence="15">
    <location>
        <begin position="229"/>
        <end position="257"/>
    </location>
</feature>
<evidence type="ECO:0000256" key="1">
    <source>
        <dbReference type="ARBA" id="ARBA00012552"/>
    </source>
</evidence>
<keyword evidence="2" id="KW-0507">mRNA processing</keyword>
<protein>
    <recommendedName>
        <fullName evidence="1">RNA helicase</fullName>
        <ecNumber evidence="1">3.6.4.13</ecNumber>
    </recommendedName>
</protein>
<evidence type="ECO:0000256" key="4">
    <source>
        <dbReference type="ARBA" id="ARBA00022801"/>
    </source>
</evidence>
<keyword evidence="19" id="KW-1185">Reference proteome</keyword>
<evidence type="ECO:0000313" key="18">
    <source>
        <dbReference type="EMBL" id="CAL4770044.1"/>
    </source>
</evidence>
<feature type="region of interest" description="Disordered" evidence="11">
    <location>
        <begin position="1"/>
        <end position="51"/>
    </location>
</feature>
<reference evidence="16" key="1">
    <citation type="submission" date="2022-10" db="EMBL/GenBank/DDBJ databases">
        <authorList>
            <person name="Chen Y."/>
            <person name="Dougan E. K."/>
            <person name="Chan C."/>
            <person name="Rhodes N."/>
            <person name="Thang M."/>
        </authorList>
    </citation>
    <scope>NUCLEOTIDE SEQUENCE</scope>
</reference>
<dbReference type="Gene3D" id="3.40.50.300">
    <property type="entry name" value="P-loop containing nucleotide triphosphate hydrolases"/>
    <property type="match status" value="2"/>
</dbReference>
<keyword evidence="3" id="KW-0547">Nucleotide-binding</keyword>
<dbReference type="InterPro" id="IPR027417">
    <property type="entry name" value="P-loop_NTPase"/>
</dbReference>
<dbReference type="InterPro" id="IPR014001">
    <property type="entry name" value="Helicase_ATP-bd"/>
</dbReference>
<proteinExistence type="inferred from homology"/>
<organism evidence="16">
    <name type="scientific">Cladocopium goreaui</name>
    <dbReference type="NCBI Taxonomy" id="2562237"/>
    <lineage>
        <taxon>Eukaryota</taxon>
        <taxon>Sar</taxon>
        <taxon>Alveolata</taxon>
        <taxon>Dinophyceae</taxon>
        <taxon>Suessiales</taxon>
        <taxon>Symbiodiniaceae</taxon>
        <taxon>Cladocopium</taxon>
    </lineage>
</organism>
<evidence type="ECO:0000256" key="2">
    <source>
        <dbReference type="ARBA" id="ARBA00022664"/>
    </source>
</evidence>
<dbReference type="Pfam" id="PF00270">
    <property type="entry name" value="DEAD"/>
    <property type="match status" value="1"/>
</dbReference>
<dbReference type="GO" id="GO:0016787">
    <property type="term" value="F:hydrolase activity"/>
    <property type="evidence" value="ECO:0007669"/>
    <property type="project" value="UniProtKB-KW"/>
</dbReference>
<dbReference type="GO" id="GO:0008380">
    <property type="term" value="P:RNA splicing"/>
    <property type="evidence" value="ECO:0007669"/>
    <property type="project" value="UniProtKB-KW"/>
</dbReference>
<dbReference type="SUPFAM" id="SSF52540">
    <property type="entry name" value="P-loop containing nucleoside triphosphate hydrolases"/>
    <property type="match status" value="1"/>
</dbReference>
<dbReference type="Pfam" id="PF00271">
    <property type="entry name" value="Helicase_C"/>
    <property type="match status" value="1"/>
</dbReference>
<dbReference type="GO" id="GO:0004672">
    <property type="term" value="F:protein kinase activity"/>
    <property type="evidence" value="ECO:0007669"/>
    <property type="project" value="InterPro"/>
</dbReference>
<sequence>MAQRSGQREREEREKERKRREEEPMRQREREEREKERLKQREEKEGLMQTSSLAEMNLLKLPDQERRERQAEKELELIKRHYLGMKENKKKMQKPSEKFRNIFNFEWNADDDTMRGDNNPLYTKRLEPQLLFGRGYRAGIDVREQRKNNSFYEELIAKRAEYSGEDVSAFVQPSKEPLSFKQRDIEDKDINKTHWTEKPVADMTTRDWRIFREDFQIFIRGGRVPVPMRVWSEGPLPWELLEAIHKVGYARPTPIQMQAIPIACQCRDLIAVAETGSGKTAAYVLPMLSYVKKLPKLDDTSAQDGPYGIILAPSRELVIQIEEEARKFAAFCDCRMVSVVGGRDAEQQAFTLRQGVEICMATPGRLCDSLDKRHTVLNQCTYVVIDEADKMVDLGFEDYVRRVLLAIPASNMKADNEADAEKQEKAQDAAVFVGKPIEEFKAEIQEPIQVNEQNEQKQVQEPELPGVVEVVEVDDRLPVLDLPDGDACGLQIFELLGRGVSGCRVHRCHEGDRIMAGKILPLGPATFPDMVEDWENEVAVFKAAGEHPALVSFFGAWSTKRFILDKQQLKAYVLGIELCDTNLEDVLQKRKEMQKPLEQSEMLCILKQVSKALAHLHQRRVMHRDLKAGNVFLCKSGDKVDLVLTEAVAKLGDFGVAKVCSRAQTPVQTPHFMAPEVAKQSEYGPAADIWAFGCLMLQMMQLSLPHGEDLTLPQLEEALLAGTPHFAGREEALERSPKVVAVMDRCLQKDPAARPTAEQVSQELEEEDSKSAKKKYRITQMYSATMPPAIERMARSFLRCPAIINVGDPGQAKKDIEQNLEFIGEAKKKKRLEEMLVGAEPPIIVFVNQKKAVDVLSKSLDNNGYRVCSIHGGKSQEQREWAMNSFKEGRYDILVATDVAGRGLDIEGVQRVINFDMPKTIEDYTHRIGRTGRAGLKGSCLSLESQSLYQNCVKVTRRLPF</sequence>
<evidence type="ECO:0000256" key="11">
    <source>
        <dbReference type="SAM" id="MobiDB-lite"/>
    </source>
</evidence>
<dbReference type="OrthoDB" id="196131at2759"/>
<evidence type="ECO:0000256" key="6">
    <source>
        <dbReference type="ARBA" id="ARBA00022840"/>
    </source>
</evidence>
<dbReference type="InterPro" id="IPR057479">
    <property type="entry name" value="PRP28/DDX23-like_helical"/>
</dbReference>
<dbReference type="EC" id="3.6.4.13" evidence="1"/>